<evidence type="ECO:0000256" key="1">
    <source>
        <dbReference type="ARBA" id="ARBA00022722"/>
    </source>
</evidence>
<keyword evidence="6" id="KW-1185">Reference proteome</keyword>
<feature type="domain" description="Exonuclease" evidence="4">
    <location>
        <begin position="12"/>
        <end position="189"/>
    </location>
</feature>
<evidence type="ECO:0000256" key="3">
    <source>
        <dbReference type="ARBA" id="ARBA00022839"/>
    </source>
</evidence>
<sequence length="195" mass="22688">MNSKKLKFFDTPVCFIDFETTGIDPYTDEPIEIGAILSDEYGNIQKTFTSRIKINHELKNNDATKIHGIEYQTLKSSPSQKQVLQKFFTEFGCNYCFGAWNIGFDVAFFKKMCTNNNMDTLFKQIKYRHLDVQSVSKIAASLNVIDENIKSLSDCTNYFNIERSEYHNALEDAELCHKVYINLFRRFLTYKSSEL</sequence>
<evidence type="ECO:0000256" key="2">
    <source>
        <dbReference type="ARBA" id="ARBA00022801"/>
    </source>
</evidence>
<dbReference type="InterPro" id="IPR012337">
    <property type="entry name" value="RNaseH-like_sf"/>
</dbReference>
<dbReference type="Proteomes" id="UP000228535">
    <property type="component" value="Unassembled WGS sequence"/>
</dbReference>
<dbReference type="CDD" id="cd06127">
    <property type="entry name" value="DEDDh"/>
    <property type="match status" value="1"/>
</dbReference>
<dbReference type="InterPro" id="IPR036397">
    <property type="entry name" value="RNaseH_sf"/>
</dbReference>
<evidence type="ECO:0000259" key="4">
    <source>
        <dbReference type="SMART" id="SM00479"/>
    </source>
</evidence>
<dbReference type="PANTHER" id="PTHR30231">
    <property type="entry name" value="DNA POLYMERASE III SUBUNIT EPSILON"/>
    <property type="match status" value="1"/>
</dbReference>
<proteinExistence type="predicted"/>
<protein>
    <submittedName>
        <fullName evidence="5">DNA polymerase III epsilon subunit-like protein</fullName>
    </submittedName>
</protein>
<organism evidence="5 6">
    <name type="scientific">Hymenobacter chitinivorans DSM 11115</name>
    <dbReference type="NCBI Taxonomy" id="1121954"/>
    <lineage>
        <taxon>Bacteria</taxon>
        <taxon>Pseudomonadati</taxon>
        <taxon>Bacteroidota</taxon>
        <taxon>Cytophagia</taxon>
        <taxon>Cytophagales</taxon>
        <taxon>Hymenobacteraceae</taxon>
        <taxon>Hymenobacter</taxon>
    </lineage>
</organism>
<dbReference type="EMBL" id="PGFA01000005">
    <property type="protein sequence ID" value="PJJ47893.1"/>
    <property type="molecule type" value="Genomic_DNA"/>
</dbReference>
<dbReference type="GO" id="GO:0003676">
    <property type="term" value="F:nucleic acid binding"/>
    <property type="evidence" value="ECO:0007669"/>
    <property type="project" value="InterPro"/>
</dbReference>
<reference evidence="5 6" key="1">
    <citation type="submission" date="2017-11" db="EMBL/GenBank/DDBJ databases">
        <title>Genomic Encyclopedia of Archaeal and Bacterial Type Strains, Phase II (KMG-II): From Individual Species to Whole Genera.</title>
        <authorList>
            <person name="Goeker M."/>
        </authorList>
    </citation>
    <scope>NUCLEOTIDE SEQUENCE [LARGE SCALE GENOMIC DNA]</scope>
    <source>
        <strain evidence="5 6">DSM 11115</strain>
    </source>
</reference>
<evidence type="ECO:0000313" key="6">
    <source>
        <dbReference type="Proteomes" id="UP000228535"/>
    </source>
</evidence>
<dbReference type="SUPFAM" id="SSF53098">
    <property type="entry name" value="Ribonuclease H-like"/>
    <property type="match status" value="1"/>
</dbReference>
<dbReference type="PANTHER" id="PTHR30231:SF4">
    <property type="entry name" value="PROTEIN NEN2"/>
    <property type="match status" value="1"/>
</dbReference>
<gene>
    <name evidence="5" type="ORF">CLV45_4583</name>
</gene>
<dbReference type="Gene3D" id="3.30.420.10">
    <property type="entry name" value="Ribonuclease H-like superfamily/Ribonuclease H"/>
    <property type="match status" value="1"/>
</dbReference>
<evidence type="ECO:0000313" key="5">
    <source>
        <dbReference type="EMBL" id="PJJ47893.1"/>
    </source>
</evidence>
<accession>A0A2M9AQG5</accession>
<keyword evidence="2" id="KW-0378">Hydrolase</keyword>
<keyword evidence="1" id="KW-0540">Nuclease</keyword>
<dbReference type="GO" id="GO:0008408">
    <property type="term" value="F:3'-5' exonuclease activity"/>
    <property type="evidence" value="ECO:0007669"/>
    <property type="project" value="TreeGrafter"/>
</dbReference>
<dbReference type="RefSeq" id="WP_100338819.1">
    <property type="nucleotide sequence ID" value="NZ_PGFA01000005.1"/>
</dbReference>
<dbReference type="Pfam" id="PF00929">
    <property type="entry name" value="RNase_T"/>
    <property type="match status" value="1"/>
</dbReference>
<dbReference type="GO" id="GO:0006259">
    <property type="term" value="P:DNA metabolic process"/>
    <property type="evidence" value="ECO:0007669"/>
    <property type="project" value="UniProtKB-ARBA"/>
</dbReference>
<keyword evidence="3" id="KW-0269">Exonuclease</keyword>
<dbReference type="OrthoDB" id="9791657at2"/>
<name>A0A2M9AQG5_9BACT</name>
<dbReference type="AlphaFoldDB" id="A0A2M9AQG5"/>
<dbReference type="InterPro" id="IPR013520">
    <property type="entry name" value="Ribonucl_H"/>
</dbReference>
<comment type="caution">
    <text evidence="5">The sequence shown here is derived from an EMBL/GenBank/DDBJ whole genome shotgun (WGS) entry which is preliminary data.</text>
</comment>
<dbReference type="SMART" id="SM00479">
    <property type="entry name" value="EXOIII"/>
    <property type="match status" value="1"/>
</dbReference>